<dbReference type="InterPro" id="IPR023795">
    <property type="entry name" value="Serpin_CS"/>
</dbReference>
<dbReference type="Proteomes" id="UP000830198">
    <property type="component" value="Chromosome"/>
</dbReference>
<keyword evidence="2" id="KW-1185">Reference proteome</keyword>
<name>A0ABY4HY46_CHIFI</name>
<dbReference type="PROSITE" id="PS00284">
    <property type="entry name" value="SERPIN"/>
    <property type="match status" value="1"/>
</dbReference>
<evidence type="ECO:0000313" key="2">
    <source>
        <dbReference type="Proteomes" id="UP000830198"/>
    </source>
</evidence>
<sequence>MSKSQLIIPVLLAIFSFKCTPNTPDQAVDVYANGFPPIKMLEPSSQTQFVPVLEAQAEKGKNIIYAVSLALAWEELKNQIGKPENLESDELKLMEQSGSYKGALEVGEYVKDIKVTEQKISVRTAFGKSLSFRYPMDSITYSFAFNGESVRAFGMPYYSETIASEIGILYYKSDDEFIISISLEQEGNEMILAKGFSQDTRLSTTLENIYAAIEAGRKSDTAATAAWKYALNESDEVVIPIVSFNLGNNFSGIENTHFSVGDEEHKIVKAYQRTALVLNQFGAKIESEAEMVDSAAAIVDMPEAPKPTVKHLLFDKPFVMILKKDKVRNPYFMMKVENTALMAKVSASPDNDNK</sequence>
<proteinExistence type="predicted"/>
<reference evidence="1 2" key="1">
    <citation type="submission" date="2022-04" db="EMBL/GenBank/DDBJ databases">
        <title>The arsenic-methylating capacity of Chitinophaga filiformis YT5 during chitin decomposition.</title>
        <authorList>
            <person name="Chen G."/>
            <person name="Liang Y."/>
        </authorList>
    </citation>
    <scope>NUCLEOTIDE SEQUENCE [LARGE SCALE GENOMIC DNA]</scope>
    <source>
        <strain evidence="1 2">YT5</strain>
    </source>
</reference>
<accession>A0ABY4HY46</accession>
<protein>
    <submittedName>
        <fullName evidence="1">Serpin family protein</fullName>
    </submittedName>
</protein>
<dbReference type="EMBL" id="CP095855">
    <property type="protein sequence ID" value="UPK68530.1"/>
    <property type="molecule type" value="Genomic_DNA"/>
</dbReference>
<evidence type="ECO:0000313" key="1">
    <source>
        <dbReference type="EMBL" id="UPK68530.1"/>
    </source>
</evidence>
<organism evidence="1 2">
    <name type="scientific">Chitinophaga filiformis</name>
    <name type="common">Myxococcus filiformis</name>
    <name type="synonym">Flexibacter filiformis</name>
    <dbReference type="NCBI Taxonomy" id="104663"/>
    <lineage>
        <taxon>Bacteria</taxon>
        <taxon>Pseudomonadati</taxon>
        <taxon>Bacteroidota</taxon>
        <taxon>Chitinophagia</taxon>
        <taxon>Chitinophagales</taxon>
        <taxon>Chitinophagaceae</taxon>
        <taxon>Chitinophaga</taxon>
    </lineage>
</organism>
<gene>
    <name evidence="1" type="ORF">MYF79_26595</name>
</gene>
<dbReference type="RefSeq" id="WP_247810924.1">
    <property type="nucleotide sequence ID" value="NZ_CP095855.1"/>
</dbReference>